<evidence type="ECO:0000313" key="2">
    <source>
        <dbReference type="EMBL" id="MBW0508806.1"/>
    </source>
</evidence>
<gene>
    <name evidence="2" type="ORF">O181_048521</name>
</gene>
<dbReference type="Pfam" id="PF17921">
    <property type="entry name" value="Integrase_H2C2"/>
    <property type="match status" value="1"/>
</dbReference>
<dbReference type="Proteomes" id="UP000765509">
    <property type="component" value="Unassembled WGS sequence"/>
</dbReference>
<evidence type="ECO:0000313" key="3">
    <source>
        <dbReference type="Proteomes" id="UP000765509"/>
    </source>
</evidence>
<feature type="domain" description="Integrase zinc-binding" evidence="1">
    <location>
        <begin position="109"/>
        <end position="160"/>
    </location>
</feature>
<organism evidence="2 3">
    <name type="scientific">Austropuccinia psidii MF-1</name>
    <dbReference type="NCBI Taxonomy" id="1389203"/>
    <lineage>
        <taxon>Eukaryota</taxon>
        <taxon>Fungi</taxon>
        <taxon>Dikarya</taxon>
        <taxon>Basidiomycota</taxon>
        <taxon>Pucciniomycotina</taxon>
        <taxon>Pucciniomycetes</taxon>
        <taxon>Pucciniales</taxon>
        <taxon>Sphaerophragmiaceae</taxon>
        <taxon>Austropuccinia</taxon>
    </lineage>
</organism>
<reference evidence="2" key="1">
    <citation type="submission" date="2021-03" db="EMBL/GenBank/DDBJ databases">
        <title>Draft genome sequence of rust myrtle Austropuccinia psidii MF-1, a brazilian biotype.</title>
        <authorList>
            <person name="Quecine M.C."/>
            <person name="Pachon D.M.R."/>
            <person name="Bonatelli M.L."/>
            <person name="Correr F.H."/>
            <person name="Franceschini L.M."/>
            <person name="Leite T.F."/>
            <person name="Margarido G.R.A."/>
            <person name="Almeida C.A."/>
            <person name="Ferrarezi J.A."/>
            <person name="Labate C.A."/>
        </authorList>
    </citation>
    <scope>NUCLEOTIDE SEQUENCE</scope>
    <source>
        <strain evidence="2">MF-1</strain>
    </source>
</reference>
<accession>A0A9Q3DY61</accession>
<dbReference type="Gene3D" id="1.10.340.70">
    <property type="match status" value="1"/>
</dbReference>
<protein>
    <recommendedName>
        <fullName evidence="1">Integrase zinc-binding domain-containing protein</fullName>
    </recommendedName>
</protein>
<evidence type="ECO:0000259" key="1">
    <source>
        <dbReference type="Pfam" id="PF17921"/>
    </source>
</evidence>
<sequence length="184" mass="21784">MQMGTSRWELSNIPETPAWVPWEENHIEGVCVTGIGTEFFSQVKEIYRMDRNSHILCKPFMKYCKNPSLFTKLDEVCKKSYEEGRLNLLDGILYQRIKHKCAMTLKEKVLINTILHYCHNSVAYGHFSEGRTLEMVKNCSWFPNWRKDVAEYFQTFDRCQIETEPQARDLELLFKYKNQNPNGK</sequence>
<proteinExistence type="predicted"/>
<dbReference type="AlphaFoldDB" id="A0A9Q3DY61"/>
<dbReference type="InterPro" id="IPR041588">
    <property type="entry name" value="Integrase_H2C2"/>
</dbReference>
<comment type="caution">
    <text evidence="2">The sequence shown here is derived from an EMBL/GenBank/DDBJ whole genome shotgun (WGS) entry which is preliminary data.</text>
</comment>
<name>A0A9Q3DY61_9BASI</name>
<keyword evidence="3" id="KW-1185">Reference proteome</keyword>
<dbReference type="EMBL" id="AVOT02020551">
    <property type="protein sequence ID" value="MBW0508806.1"/>
    <property type="molecule type" value="Genomic_DNA"/>
</dbReference>